<dbReference type="EMBL" id="KZ857386">
    <property type="protein sequence ID" value="RDX53791.1"/>
    <property type="molecule type" value="Genomic_DNA"/>
</dbReference>
<dbReference type="Proteomes" id="UP000256964">
    <property type="component" value="Unassembled WGS sequence"/>
</dbReference>
<dbReference type="STRING" id="139420.A0A371DMN3"/>
<name>A0A371DMN3_9APHY</name>
<feature type="region of interest" description="Disordered" evidence="2">
    <location>
        <begin position="1"/>
        <end position="117"/>
    </location>
</feature>
<feature type="compositionally biased region" description="Low complexity" evidence="2">
    <location>
        <begin position="91"/>
        <end position="105"/>
    </location>
</feature>
<gene>
    <name evidence="3" type="ORF">OH76DRAFT_1150340</name>
</gene>
<evidence type="ECO:0000313" key="4">
    <source>
        <dbReference type="Proteomes" id="UP000256964"/>
    </source>
</evidence>
<evidence type="ECO:0000256" key="1">
    <source>
        <dbReference type="SAM" id="Coils"/>
    </source>
</evidence>
<dbReference type="AlphaFoldDB" id="A0A371DMN3"/>
<feature type="compositionally biased region" description="Low complexity" evidence="2">
    <location>
        <begin position="22"/>
        <end position="44"/>
    </location>
</feature>
<evidence type="ECO:0000313" key="3">
    <source>
        <dbReference type="EMBL" id="RDX53791.1"/>
    </source>
</evidence>
<dbReference type="OrthoDB" id="2803656at2759"/>
<keyword evidence="4" id="KW-1185">Reference proteome</keyword>
<evidence type="ECO:0000256" key="2">
    <source>
        <dbReference type="SAM" id="MobiDB-lite"/>
    </source>
</evidence>
<accession>A0A371DMN3</accession>
<sequence length="310" mass="33019">MSSSIRPARGRTAPGPARPLNASSTASSRAKAAASSSKSSTTAAPRTLAQSNAARTTVPDGTSVSTSQSRTRVEPATRVRTATTVKGTRLGSTTSAAPPSGASKAQPKVPEPGITSERSDTLQLAAQSCAWAYMASSLEEELKKSSHVAHSALELRRKELAAEEEDIADSRIRYETERMLDFYDELSDRKVAEEVAAIVQRFVSLEKVVGEASTAGLRLTSLPCDETTEVQRYNDALDIIGGLEDECQNLEADVLSLRGTLSSTEGRLPGVLDSLLDVLRGHTENLTCTQSLVLCCKESYRMGIGTLTLV</sequence>
<feature type="coiled-coil region" evidence="1">
    <location>
        <begin position="233"/>
        <end position="260"/>
    </location>
</feature>
<proteinExistence type="predicted"/>
<organism evidence="3 4">
    <name type="scientific">Lentinus brumalis</name>
    <dbReference type="NCBI Taxonomy" id="2498619"/>
    <lineage>
        <taxon>Eukaryota</taxon>
        <taxon>Fungi</taxon>
        <taxon>Dikarya</taxon>
        <taxon>Basidiomycota</taxon>
        <taxon>Agaricomycotina</taxon>
        <taxon>Agaricomycetes</taxon>
        <taxon>Polyporales</taxon>
        <taxon>Polyporaceae</taxon>
        <taxon>Lentinus</taxon>
    </lineage>
</organism>
<reference evidence="3 4" key="1">
    <citation type="journal article" date="2018" name="Biotechnol. Biofuels">
        <title>Integrative visual omics of the white-rot fungus Polyporus brumalis exposes the biotechnological potential of its oxidative enzymes for delignifying raw plant biomass.</title>
        <authorList>
            <person name="Miyauchi S."/>
            <person name="Rancon A."/>
            <person name="Drula E."/>
            <person name="Hage H."/>
            <person name="Chaduli D."/>
            <person name="Favel A."/>
            <person name="Grisel S."/>
            <person name="Henrissat B."/>
            <person name="Herpoel-Gimbert I."/>
            <person name="Ruiz-Duenas F.J."/>
            <person name="Chevret D."/>
            <person name="Hainaut M."/>
            <person name="Lin J."/>
            <person name="Wang M."/>
            <person name="Pangilinan J."/>
            <person name="Lipzen A."/>
            <person name="Lesage-Meessen L."/>
            <person name="Navarro D."/>
            <person name="Riley R."/>
            <person name="Grigoriev I.V."/>
            <person name="Zhou S."/>
            <person name="Raouche S."/>
            <person name="Rosso M.N."/>
        </authorList>
    </citation>
    <scope>NUCLEOTIDE SEQUENCE [LARGE SCALE GENOMIC DNA]</scope>
    <source>
        <strain evidence="3 4">BRFM 1820</strain>
    </source>
</reference>
<keyword evidence="1" id="KW-0175">Coiled coil</keyword>
<protein>
    <submittedName>
        <fullName evidence="3">Uncharacterized protein</fullName>
    </submittedName>
</protein>